<accession>A0A9D9GUL8</accession>
<dbReference type="Proteomes" id="UP000823630">
    <property type="component" value="Unassembled WGS sequence"/>
</dbReference>
<comment type="caution">
    <text evidence="1">The sequence shown here is derived from an EMBL/GenBank/DDBJ whole genome shotgun (WGS) entry which is preliminary data.</text>
</comment>
<reference evidence="1" key="1">
    <citation type="submission" date="2020-10" db="EMBL/GenBank/DDBJ databases">
        <authorList>
            <person name="Gilroy R."/>
        </authorList>
    </citation>
    <scope>NUCLEOTIDE SEQUENCE</scope>
    <source>
        <strain evidence="1">8207</strain>
    </source>
</reference>
<proteinExistence type="predicted"/>
<protein>
    <submittedName>
        <fullName evidence="1">Uncharacterized protein</fullName>
    </submittedName>
</protein>
<name>A0A9D9GUL8_9PROT</name>
<evidence type="ECO:0000313" key="2">
    <source>
        <dbReference type="Proteomes" id="UP000823630"/>
    </source>
</evidence>
<gene>
    <name evidence="1" type="ORF">IAC69_01355</name>
</gene>
<reference evidence="1" key="2">
    <citation type="journal article" date="2021" name="PeerJ">
        <title>Extensive microbial diversity within the chicken gut microbiome revealed by metagenomics and culture.</title>
        <authorList>
            <person name="Gilroy R."/>
            <person name="Ravi A."/>
            <person name="Getino M."/>
            <person name="Pursley I."/>
            <person name="Horton D.L."/>
            <person name="Alikhan N.F."/>
            <person name="Baker D."/>
            <person name="Gharbi K."/>
            <person name="Hall N."/>
            <person name="Watson M."/>
            <person name="Adriaenssens E.M."/>
            <person name="Foster-Nyarko E."/>
            <person name="Jarju S."/>
            <person name="Secka A."/>
            <person name="Antonio M."/>
            <person name="Oren A."/>
            <person name="Chaudhuri R.R."/>
            <person name="La Ragione R."/>
            <person name="Hildebrand F."/>
            <person name="Pallen M.J."/>
        </authorList>
    </citation>
    <scope>NUCLEOTIDE SEQUENCE</scope>
    <source>
        <strain evidence="1">8207</strain>
    </source>
</reference>
<dbReference type="AlphaFoldDB" id="A0A9D9GUL8"/>
<evidence type="ECO:0000313" key="1">
    <source>
        <dbReference type="EMBL" id="MBO8425107.1"/>
    </source>
</evidence>
<sequence>MNLSNLQYSFDYLEQHKHQTPKSPRNNFWNFSDLYNLLGAPCMGHAQNLRATMLGAVNFKSFDIALKHSPSAPKDTNFWNFFEDHVQISYATYTIYDKFNHPTQRIRPDAKLSRYACWSLMNQFPTMIFFQLYFLMPGSDFSEIYRQKYKMSRIYLRNDLQKYKKHAINIAISKNVDPSELDQIINKTFFADAPNEINHNTAPVLYTPDLLINYMGPRSLAALKSALCRATSEYANNPETDFSKFEQILEYELTSRREHMIANLNKPPAQDITQLHINKIYAEFKKLKAAFIEQYAFQKLQ</sequence>
<organism evidence="1 2">
    <name type="scientific">Candidatus Enterousia avistercoris</name>
    <dbReference type="NCBI Taxonomy" id="2840788"/>
    <lineage>
        <taxon>Bacteria</taxon>
        <taxon>Pseudomonadati</taxon>
        <taxon>Pseudomonadota</taxon>
        <taxon>Alphaproteobacteria</taxon>
        <taxon>Candidatus Enterousia</taxon>
    </lineage>
</organism>
<dbReference type="EMBL" id="JADINC010000023">
    <property type="protein sequence ID" value="MBO8425107.1"/>
    <property type="molecule type" value="Genomic_DNA"/>
</dbReference>